<evidence type="ECO:0000313" key="1">
    <source>
        <dbReference type="EMBL" id="PCC83228.1"/>
    </source>
</evidence>
<accession>A0A2A4AM83</accession>
<organism evidence="1 2">
    <name type="scientific">Corynebacterium accolens</name>
    <dbReference type="NCBI Taxonomy" id="38284"/>
    <lineage>
        <taxon>Bacteria</taxon>
        <taxon>Bacillati</taxon>
        <taxon>Actinomycetota</taxon>
        <taxon>Actinomycetes</taxon>
        <taxon>Mycobacteriales</taxon>
        <taxon>Corynebacteriaceae</taxon>
        <taxon>Corynebacterium</taxon>
    </lineage>
</organism>
<dbReference type="AlphaFoldDB" id="A0A2A4AM83"/>
<dbReference type="Proteomes" id="UP000218690">
    <property type="component" value="Unassembled WGS sequence"/>
</dbReference>
<comment type="caution">
    <text evidence="1">The sequence shown here is derived from an EMBL/GenBank/DDBJ whole genome shotgun (WGS) entry which is preliminary data.</text>
</comment>
<dbReference type="Gene3D" id="3.40.960.10">
    <property type="entry name" value="VSR Endonuclease"/>
    <property type="match status" value="1"/>
</dbReference>
<proteinExistence type="predicted"/>
<dbReference type="EMBL" id="NWBP01000016">
    <property type="protein sequence ID" value="PCC83228.1"/>
    <property type="molecule type" value="Genomic_DNA"/>
</dbReference>
<evidence type="ECO:0008006" key="3">
    <source>
        <dbReference type="Google" id="ProtNLM"/>
    </source>
</evidence>
<name>A0A2A4AM83_9CORY</name>
<reference evidence="1 2" key="1">
    <citation type="submission" date="2017-09" db="EMBL/GenBank/DDBJ databases">
        <title>Draft Genome Sequence of Corynebacterium accolens AH4003.</title>
        <authorList>
            <person name="Chen Y."/>
            <person name="Oosthuysen W.F."/>
            <person name="Kelley S."/>
            <person name="Horswill A."/>
        </authorList>
    </citation>
    <scope>NUCLEOTIDE SEQUENCE [LARGE SCALE GENOMIC DNA]</scope>
    <source>
        <strain evidence="1 2">AH4003</strain>
    </source>
</reference>
<dbReference type="PROSITE" id="PS50096">
    <property type="entry name" value="IQ"/>
    <property type="match status" value="1"/>
</dbReference>
<dbReference type="InterPro" id="IPR011335">
    <property type="entry name" value="Restrct_endonuc-II-like"/>
</dbReference>
<sequence>MQPVSGLSRSKIAARVRSGEITKIARGIYVWGKPNPRDVLTLLTAKHGCCATGNTAAQLLSEQDLSFPVIVAGPHKMRSGALFTYKRSQVRDHFEYEGLKVHNPLAAAAFAERTQAVEMLEAVYRGRRSRTRLEEDRRKLARLDSRTQEALSEAVLFTDSSAEIKVARGLQDAGMDVECNYFIGVYAWDIVLKDKRIAIEINGRKFHSAMDTWIKDHWKNNDAVLRGWRTLRYTGHCVAHHLPAIIEQVRTADQPDFGSAPHQQTGTWHLAVLRLLNPHFFMY</sequence>
<protein>
    <recommendedName>
        <fullName evidence="3">DUF559 domain-containing protein</fullName>
    </recommendedName>
</protein>
<gene>
    <name evidence="1" type="ORF">COM45_05400</name>
</gene>
<dbReference type="SUPFAM" id="SSF52980">
    <property type="entry name" value="Restriction endonuclease-like"/>
    <property type="match status" value="1"/>
</dbReference>
<evidence type="ECO:0000313" key="2">
    <source>
        <dbReference type="Proteomes" id="UP000218690"/>
    </source>
</evidence>